<dbReference type="AlphaFoldDB" id="A0A1I0A732"/>
<gene>
    <name evidence="2" type="ORF">SAMN02583745_00800</name>
</gene>
<feature type="region of interest" description="Disordered" evidence="1">
    <location>
        <begin position="91"/>
        <end position="119"/>
    </location>
</feature>
<dbReference type="RefSeq" id="WP_093318004.1">
    <property type="nucleotide sequence ID" value="NZ_FOHV01000005.1"/>
</dbReference>
<keyword evidence="3" id="KW-1185">Reference proteome</keyword>
<evidence type="ECO:0000256" key="1">
    <source>
        <dbReference type="SAM" id="MobiDB-lite"/>
    </source>
</evidence>
<dbReference type="STRING" id="1123402.SAMN02583745_00800"/>
<dbReference type="Proteomes" id="UP000242642">
    <property type="component" value="Unassembled WGS sequence"/>
</dbReference>
<dbReference type="OrthoDB" id="5583261at2"/>
<proteinExistence type="predicted"/>
<reference evidence="3" key="1">
    <citation type="submission" date="2016-10" db="EMBL/GenBank/DDBJ databases">
        <authorList>
            <person name="Varghese N."/>
            <person name="Submissions S."/>
        </authorList>
    </citation>
    <scope>NUCLEOTIDE SEQUENCE [LARGE SCALE GENOMIC DNA]</scope>
    <source>
        <strain evidence="3">DSM 18579</strain>
    </source>
</reference>
<name>A0A1I0A732_9GAMM</name>
<dbReference type="EMBL" id="FOHV01000005">
    <property type="protein sequence ID" value="SES89498.1"/>
    <property type="molecule type" value="Genomic_DNA"/>
</dbReference>
<evidence type="ECO:0000313" key="2">
    <source>
        <dbReference type="EMBL" id="SES89498.1"/>
    </source>
</evidence>
<evidence type="ECO:0000313" key="3">
    <source>
        <dbReference type="Proteomes" id="UP000242642"/>
    </source>
</evidence>
<organism evidence="2 3">
    <name type="scientific">Thorsellia anophelis DSM 18579</name>
    <dbReference type="NCBI Taxonomy" id="1123402"/>
    <lineage>
        <taxon>Bacteria</taxon>
        <taxon>Pseudomonadati</taxon>
        <taxon>Pseudomonadota</taxon>
        <taxon>Gammaproteobacteria</taxon>
        <taxon>Enterobacterales</taxon>
        <taxon>Thorselliaceae</taxon>
        <taxon>Thorsellia</taxon>
    </lineage>
</organism>
<sequence>MNKITKHWVIKHLNRVLLSIVIPMISCITMVSAEFSDIASFKSVKPFFSPDNQINANLLLLIDRQSETQYFGTNEIALDSLLTQNVLQSDNMSTSENHTEGDKSTKNNNTNKETTSKVNTKIDGLPAGAFFLTDQYLAEQTKENKKIQSELEQFGVVESQKSLLALSNLKKFNQTVVQDTLIDNVQKQLLIGLRGSLFSYHFREPNEDDQTLTTDEIITKRIRELPDSDRIGEYKRYLLALDAFKNNNLTEAQSLYQSLVNAKHSWIAQSANYMLIEISILNYNSMPVLDDAIDKSTSNTQQAAEQIENQTNVENNRLAKLHEIENLVNAYQKLYPAGDYLNQAKMALFKLYQEQTDEEIKSKSLDRQASYFDVLLQNQIEYDAALSLQGVIVEDVLSHFPFITKNSKGKLSANQSYELQPNHPMLDFINTLSLLSSIKDSGLSQKALLARSLKVAQALEEIGLNSLSHYLKIEADWRINQDSEKTLAAINELNLDMQQANKNEIFALYMIQSQAYLKAKREEEAVALWTELQKSPLTPAQKTFLELKLN</sequence>
<protein>
    <submittedName>
        <fullName evidence="2">Uncharacterized protein</fullName>
    </submittedName>
</protein>
<accession>A0A1I0A732</accession>
<feature type="compositionally biased region" description="Low complexity" evidence="1">
    <location>
        <begin position="106"/>
        <end position="119"/>
    </location>
</feature>